<dbReference type="InterPro" id="IPR000064">
    <property type="entry name" value="NLP_P60_dom"/>
</dbReference>
<reference evidence="8 9" key="1">
    <citation type="submission" date="2018-09" db="EMBL/GenBank/DDBJ databases">
        <title>Genome sequencing of Nocardioides immobilis CCTCC AB 2017083 for comparison to Nocardioides silvaticus.</title>
        <authorList>
            <person name="Li C."/>
            <person name="Wang G."/>
        </authorList>
    </citation>
    <scope>NUCLEOTIDE SEQUENCE [LARGE SCALE GENOMIC DNA]</scope>
    <source>
        <strain evidence="8 9">CCTCC AB 2017083</strain>
    </source>
</reference>
<feature type="domain" description="NlpC/P60" evidence="7">
    <location>
        <begin position="69"/>
        <end position="183"/>
    </location>
</feature>
<comment type="similarity">
    <text evidence="1">Belongs to the peptidase C40 family.</text>
</comment>
<name>A0A417Y2F5_9ACTN</name>
<dbReference type="OrthoDB" id="5177647at2"/>
<proteinExistence type="inferred from homology"/>
<evidence type="ECO:0000313" key="8">
    <source>
        <dbReference type="EMBL" id="RHW26839.1"/>
    </source>
</evidence>
<feature type="compositionally biased region" description="Basic and acidic residues" evidence="5">
    <location>
        <begin position="41"/>
        <end position="52"/>
    </location>
</feature>
<organism evidence="8 9">
    <name type="scientific">Nocardioides immobilis</name>
    <dbReference type="NCBI Taxonomy" id="2049295"/>
    <lineage>
        <taxon>Bacteria</taxon>
        <taxon>Bacillati</taxon>
        <taxon>Actinomycetota</taxon>
        <taxon>Actinomycetes</taxon>
        <taxon>Propionibacteriales</taxon>
        <taxon>Nocardioidaceae</taxon>
        <taxon>Nocardioides</taxon>
    </lineage>
</organism>
<sequence length="183" mass="19251">MRTFSLRAVARRTALAAAAATTAAVLAPTAASAMPAPAQSHLDDPTAVDKADRKQHRNPHRKERPAVEPTFGEQVLDLASQEAGDPYVWAAAGPDAFDCSGFTQYVFAQVGVSLPHSSSAQAGMVQPVSDPQPGDLVFFTGSGGVYHVGIYAGDNSLWHAPRSGDVVSLDPIWTSSVFYGRVS</sequence>
<evidence type="ECO:0000256" key="2">
    <source>
        <dbReference type="ARBA" id="ARBA00022670"/>
    </source>
</evidence>
<protein>
    <submittedName>
        <fullName evidence="8">NlpC/P60 family protein</fullName>
    </submittedName>
</protein>
<dbReference type="Gene3D" id="3.90.1720.10">
    <property type="entry name" value="endopeptidase domain like (from Nostoc punctiforme)"/>
    <property type="match status" value="1"/>
</dbReference>
<feature type="chain" id="PRO_5019212422" evidence="6">
    <location>
        <begin position="34"/>
        <end position="183"/>
    </location>
</feature>
<dbReference type="InterPro" id="IPR051202">
    <property type="entry name" value="Peptidase_C40"/>
</dbReference>
<keyword evidence="2" id="KW-0645">Protease</keyword>
<keyword evidence="3" id="KW-0378">Hydrolase</keyword>
<dbReference type="GO" id="GO:0008234">
    <property type="term" value="F:cysteine-type peptidase activity"/>
    <property type="evidence" value="ECO:0007669"/>
    <property type="project" value="UniProtKB-KW"/>
</dbReference>
<evidence type="ECO:0000256" key="3">
    <source>
        <dbReference type="ARBA" id="ARBA00022801"/>
    </source>
</evidence>
<dbReference type="InterPro" id="IPR006311">
    <property type="entry name" value="TAT_signal"/>
</dbReference>
<feature type="region of interest" description="Disordered" evidence="5">
    <location>
        <begin position="32"/>
        <end position="72"/>
    </location>
</feature>
<evidence type="ECO:0000256" key="4">
    <source>
        <dbReference type="ARBA" id="ARBA00022807"/>
    </source>
</evidence>
<feature type="signal peptide" evidence="6">
    <location>
        <begin position="1"/>
        <end position="33"/>
    </location>
</feature>
<keyword evidence="6" id="KW-0732">Signal</keyword>
<accession>A0A417Y2F5</accession>
<dbReference type="Proteomes" id="UP000283644">
    <property type="component" value="Unassembled WGS sequence"/>
</dbReference>
<evidence type="ECO:0000256" key="6">
    <source>
        <dbReference type="SAM" id="SignalP"/>
    </source>
</evidence>
<feature type="compositionally biased region" description="Basic residues" evidence="5">
    <location>
        <begin position="53"/>
        <end position="63"/>
    </location>
</feature>
<evidence type="ECO:0000313" key="9">
    <source>
        <dbReference type="Proteomes" id="UP000283644"/>
    </source>
</evidence>
<comment type="caution">
    <text evidence="8">The sequence shown here is derived from an EMBL/GenBank/DDBJ whole genome shotgun (WGS) entry which is preliminary data.</text>
</comment>
<dbReference type="RefSeq" id="WP_118925405.1">
    <property type="nucleotide sequence ID" value="NZ_QXGH01000015.1"/>
</dbReference>
<dbReference type="InterPro" id="IPR038765">
    <property type="entry name" value="Papain-like_cys_pep_sf"/>
</dbReference>
<gene>
    <name evidence="8" type="ORF">D0Z08_11590</name>
</gene>
<dbReference type="EMBL" id="QXGH01000015">
    <property type="protein sequence ID" value="RHW26839.1"/>
    <property type="molecule type" value="Genomic_DNA"/>
</dbReference>
<dbReference type="PROSITE" id="PS51935">
    <property type="entry name" value="NLPC_P60"/>
    <property type="match status" value="1"/>
</dbReference>
<dbReference type="PANTHER" id="PTHR47053">
    <property type="entry name" value="MUREIN DD-ENDOPEPTIDASE MEPH-RELATED"/>
    <property type="match status" value="1"/>
</dbReference>
<dbReference type="AlphaFoldDB" id="A0A417Y2F5"/>
<dbReference type="Pfam" id="PF00877">
    <property type="entry name" value="NLPC_P60"/>
    <property type="match status" value="1"/>
</dbReference>
<evidence type="ECO:0000256" key="5">
    <source>
        <dbReference type="SAM" id="MobiDB-lite"/>
    </source>
</evidence>
<dbReference type="PANTHER" id="PTHR47053:SF1">
    <property type="entry name" value="MUREIN DD-ENDOPEPTIDASE MEPH-RELATED"/>
    <property type="match status" value="1"/>
</dbReference>
<keyword evidence="4" id="KW-0788">Thiol protease</keyword>
<evidence type="ECO:0000259" key="7">
    <source>
        <dbReference type="PROSITE" id="PS51935"/>
    </source>
</evidence>
<dbReference type="SUPFAM" id="SSF54001">
    <property type="entry name" value="Cysteine proteinases"/>
    <property type="match status" value="1"/>
</dbReference>
<dbReference type="PROSITE" id="PS51318">
    <property type="entry name" value="TAT"/>
    <property type="match status" value="1"/>
</dbReference>
<keyword evidence="9" id="KW-1185">Reference proteome</keyword>
<dbReference type="GO" id="GO:0006508">
    <property type="term" value="P:proteolysis"/>
    <property type="evidence" value="ECO:0007669"/>
    <property type="project" value="UniProtKB-KW"/>
</dbReference>
<evidence type="ECO:0000256" key="1">
    <source>
        <dbReference type="ARBA" id="ARBA00007074"/>
    </source>
</evidence>